<accession>Q3SPK0</accession>
<dbReference type="SUPFAM" id="SSF141868">
    <property type="entry name" value="EAL domain-like"/>
    <property type="match status" value="1"/>
</dbReference>
<dbReference type="InterPro" id="IPR001633">
    <property type="entry name" value="EAL_dom"/>
</dbReference>
<keyword evidence="5" id="KW-1185">Reference proteome</keyword>
<feature type="domain" description="EAL" evidence="3">
    <location>
        <begin position="186"/>
        <end position="439"/>
    </location>
</feature>
<dbReference type="InterPro" id="IPR050706">
    <property type="entry name" value="Cyclic-di-GMP_PDE-like"/>
</dbReference>
<keyword evidence="2" id="KW-0812">Transmembrane</keyword>
<dbReference type="PANTHER" id="PTHR33121">
    <property type="entry name" value="CYCLIC DI-GMP PHOSPHODIESTERASE PDEF"/>
    <property type="match status" value="1"/>
</dbReference>
<dbReference type="KEGG" id="nwi:Nwi_2538"/>
<feature type="transmembrane region" description="Helical" evidence="2">
    <location>
        <begin position="7"/>
        <end position="30"/>
    </location>
</feature>
<sequence length="479" mass="50942">MIRISTIFIALCMVLVSISVGIVLYSLAGLPASECAVVTLAVLTVLILYNAVSMRVRGRSTAEGQIADLSRGVADLARQVSDFGRRLAAAESKIVQANSAASNRTQSGLESALGEINELGGLVKQLAAMVAAHDDMLTALPSVASAPAIEPAPPARPADREALARAISATPAVIRTTASSARSQHDAQTLATIKNAIEANGVDLFLQPIVTLPQRKVRYYEAMTRLRNAGGAYLAADAFIPAAESADLMGKLDNTVLSRCVQVLQRLHARNKDAGLFCNIAMASLGNPETFRQCRDILEANRAFASSLILEFKYATLRGLGITESEHLAALAKLGCRFSVDHVTTLRIEPRELADRGVRFIKAPASLLLDPKQSSTSDIHPADMSDLLGRFGIDLIAERIEDEKTVVDLLDYNVRFGQGFLFAVPRPLRQEAADEPADKAKPRASGAAGTNTPGGAIKTEHSPRMTGNAALARRSGDAA</sequence>
<dbReference type="SMART" id="SM00052">
    <property type="entry name" value="EAL"/>
    <property type="match status" value="1"/>
</dbReference>
<evidence type="ECO:0000313" key="4">
    <source>
        <dbReference type="EMBL" id="ABA05791.1"/>
    </source>
</evidence>
<dbReference type="PANTHER" id="PTHR33121:SF79">
    <property type="entry name" value="CYCLIC DI-GMP PHOSPHODIESTERASE PDED-RELATED"/>
    <property type="match status" value="1"/>
</dbReference>
<dbReference type="GO" id="GO:0071111">
    <property type="term" value="F:cyclic-guanylate-specific phosphodiesterase activity"/>
    <property type="evidence" value="ECO:0007669"/>
    <property type="project" value="InterPro"/>
</dbReference>
<dbReference type="AlphaFoldDB" id="Q3SPK0"/>
<name>Q3SPK0_NITWN</name>
<evidence type="ECO:0000256" key="1">
    <source>
        <dbReference type="SAM" id="MobiDB-lite"/>
    </source>
</evidence>
<dbReference type="Gene3D" id="3.20.20.450">
    <property type="entry name" value="EAL domain"/>
    <property type="match status" value="1"/>
</dbReference>
<feature type="region of interest" description="Disordered" evidence="1">
    <location>
        <begin position="432"/>
        <end position="479"/>
    </location>
</feature>
<feature type="compositionally biased region" description="Basic and acidic residues" evidence="1">
    <location>
        <begin position="432"/>
        <end position="441"/>
    </location>
</feature>
<dbReference type="RefSeq" id="WP_011315742.1">
    <property type="nucleotide sequence ID" value="NC_007406.1"/>
</dbReference>
<dbReference type="EMBL" id="CP000115">
    <property type="protein sequence ID" value="ABA05791.1"/>
    <property type="molecule type" value="Genomic_DNA"/>
</dbReference>
<evidence type="ECO:0000259" key="3">
    <source>
        <dbReference type="PROSITE" id="PS50883"/>
    </source>
</evidence>
<proteinExistence type="predicted"/>
<dbReference type="HOGENOM" id="CLU_036071_0_0_5"/>
<dbReference type="PROSITE" id="PS50883">
    <property type="entry name" value="EAL"/>
    <property type="match status" value="1"/>
</dbReference>
<protein>
    <submittedName>
        <fullName evidence="4">Diguanylate phosphodiesterase</fullName>
    </submittedName>
</protein>
<feature type="transmembrane region" description="Helical" evidence="2">
    <location>
        <begin position="36"/>
        <end position="52"/>
    </location>
</feature>
<dbReference type="Pfam" id="PF00563">
    <property type="entry name" value="EAL"/>
    <property type="match status" value="1"/>
</dbReference>
<reference evidence="4 5" key="1">
    <citation type="journal article" date="2006" name="Appl. Environ. Microbiol.">
        <title>Genome sequence of the chemolithoautotrophic nitrite-oxidizing bacterium Nitrobacter winogradskyi Nb-255.</title>
        <authorList>
            <person name="Starkenburg S.R."/>
            <person name="Chain P.S."/>
            <person name="Sayavedra-Soto L.A."/>
            <person name="Hauser L."/>
            <person name="Land M.L."/>
            <person name="Larimer F.W."/>
            <person name="Malfatti S.A."/>
            <person name="Klotz M.G."/>
            <person name="Bottomley P.J."/>
            <person name="Arp D.J."/>
            <person name="Hickey W.J."/>
        </authorList>
    </citation>
    <scope>NUCLEOTIDE SEQUENCE [LARGE SCALE GENOMIC DNA]</scope>
    <source>
        <strain evidence="5">ATCC 25391 / DSM 10237 / CIP 104748 / NCIMB 11846 / Nb-255</strain>
    </source>
</reference>
<keyword evidence="2" id="KW-0472">Membrane</keyword>
<dbReference type="InterPro" id="IPR035919">
    <property type="entry name" value="EAL_sf"/>
</dbReference>
<dbReference type="eggNOG" id="COG2200">
    <property type="taxonomic scope" value="Bacteria"/>
</dbReference>
<dbReference type="OrthoDB" id="7178689at2"/>
<dbReference type="Proteomes" id="UP000002531">
    <property type="component" value="Chromosome"/>
</dbReference>
<dbReference type="CDD" id="cd01948">
    <property type="entry name" value="EAL"/>
    <property type="match status" value="1"/>
</dbReference>
<organism evidence="4 5">
    <name type="scientific">Nitrobacter winogradskyi (strain ATCC 25391 / DSM 10237 / CIP 104748 / NCIMB 11846 / Nb-255)</name>
    <dbReference type="NCBI Taxonomy" id="323098"/>
    <lineage>
        <taxon>Bacteria</taxon>
        <taxon>Pseudomonadati</taxon>
        <taxon>Pseudomonadota</taxon>
        <taxon>Alphaproteobacteria</taxon>
        <taxon>Hyphomicrobiales</taxon>
        <taxon>Nitrobacteraceae</taxon>
        <taxon>Nitrobacter</taxon>
    </lineage>
</organism>
<dbReference type="STRING" id="323098.Nwi_2538"/>
<keyword evidence="2" id="KW-1133">Transmembrane helix</keyword>
<evidence type="ECO:0000313" key="5">
    <source>
        <dbReference type="Proteomes" id="UP000002531"/>
    </source>
</evidence>
<gene>
    <name evidence="4" type="ordered locus">Nwi_2538</name>
</gene>
<evidence type="ECO:0000256" key="2">
    <source>
        <dbReference type="SAM" id="Phobius"/>
    </source>
</evidence>